<proteinExistence type="predicted"/>
<dbReference type="GO" id="GO:0015171">
    <property type="term" value="F:amino acid transmembrane transporter activity"/>
    <property type="evidence" value="ECO:0007669"/>
    <property type="project" value="TreeGrafter"/>
</dbReference>
<keyword evidence="3 6" id="KW-0812">Transmembrane</keyword>
<gene>
    <name evidence="7" type="ORF">FHU10_5033</name>
</gene>
<reference evidence="7" key="2">
    <citation type="submission" date="2019-08" db="EMBL/GenBank/DDBJ databases">
        <title>Investigation of anaerobic lignin degradation for improved lignocellulosic biofuels.</title>
        <authorList>
            <person name="Deangelis K.PhD."/>
        </authorList>
    </citation>
    <scope>NUCLEOTIDE SEQUENCE [LARGE SCALE GENOMIC DNA]</scope>
    <source>
        <strain evidence="7">128R</strain>
    </source>
</reference>
<evidence type="ECO:0000256" key="1">
    <source>
        <dbReference type="ARBA" id="ARBA00004651"/>
    </source>
</evidence>
<evidence type="ECO:0000256" key="3">
    <source>
        <dbReference type="ARBA" id="ARBA00022692"/>
    </source>
</evidence>
<evidence type="ECO:0000256" key="2">
    <source>
        <dbReference type="ARBA" id="ARBA00022475"/>
    </source>
</evidence>
<accession>A0A542BNE4</accession>
<reference evidence="7" key="1">
    <citation type="submission" date="2019-06" db="EMBL/GenBank/DDBJ databases">
        <authorList>
            <person name="Deangelis K."/>
            <person name="Huntemann M."/>
            <person name="Clum A."/>
            <person name="Pillay M."/>
            <person name="Palaniappan K."/>
            <person name="Varghese N."/>
            <person name="Mikhailova N."/>
            <person name="Stamatis D."/>
            <person name="Reddy T."/>
            <person name="Daum C."/>
            <person name="Shapiro N."/>
            <person name="Ivanova N."/>
            <person name="Kyrpides N."/>
            <person name="Woyke T."/>
        </authorList>
    </citation>
    <scope>NUCLEOTIDE SEQUENCE [LARGE SCALE GENOMIC DNA]</scope>
    <source>
        <strain evidence="7">128R</strain>
    </source>
</reference>
<evidence type="ECO:0000256" key="6">
    <source>
        <dbReference type="SAM" id="Phobius"/>
    </source>
</evidence>
<feature type="transmembrane region" description="Helical" evidence="6">
    <location>
        <begin position="146"/>
        <end position="170"/>
    </location>
</feature>
<name>A0A542BNE4_SERFO</name>
<keyword evidence="2" id="KW-1003">Cell membrane</keyword>
<feature type="transmembrane region" description="Helical" evidence="6">
    <location>
        <begin position="182"/>
        <end position="200"/>
    </location>
</feature>
<dbReference type="PANTHER" id="PTHR30086">
    <property type="entry name" value="ARGININE EXPORTER PROTEIN ARGO"/>
    <property type="match status" value="1"/>
</dbReference>
<feature type="transmembrane region" description="Helical" evidence="6">
    <location>
        <begin position="38"/>
        <end position="62"/>
    </location>
</feature>
<sequence>MMELVAVAIITILAVISPGADFAMVTRNSYLFGRRAGLFAAVGIALGVQVHVTYTIMGVGFIIAHSPPLFSAIKIVGAAYLIYIGYKTFFTQVRLNIDLSSTVGLSPLGALRMGFFTNALNPKTTLFVVSTYTQVVNPETSVLLQIAYGLFMSFAHWIWFSLVALFFSHAALRDIMLAKQEILNKTIGGILMGLGISLAFSPMMS</sequence>
<comment type="caution">
    <text evidence="7">The sequence shown here is derived from an EMBL/GenBank/DDBJ whole genome shotgun (WGS) entry which is preliminary data.</text>
</comment>
<dbReference type="GO" id="GO:0005886">
    <property type="term" value="C:plasma membrane"/>
    <property type="evidence" value="ECO:0007669"/>
    <property type="project" value="UniProtKB-SubCell"/>
</dbReference>
<keyword evidence="4 6" id="KW-1133">Transmembrane helix</keyword>
<evidence type="ECO:0000256" key="4">
    <source>
        <dbReference type="ARBA" id="ARBA00022989"/>
    </source>
</evidence>
<dbReference type="InterPro" id="IPR001123">
    <property type="entry name" value="LeuE-type"/>
</dbReference>
<comment type="subcellular location">
    <subcellularLocation>
        <location evidence="1">Cell membrane</location>
        <topology evidence="1">Multi-pass membrane protein</topology>
    </subcellularLocation>
</comment>
<evidence type="ECO:0000256" key="5">
    <source>
        <dbReference type="ARBA" id="ARBA00023136"/>
    </source>
</evidence>
<evidence type="ECO:0000313" key="7">
    <source>
        <dbReference type="EMBL" id="TVZ72360.1"/>
    </source>
</evidence>
<keyword evidence="5 6" id="KW-0472">Membrane</keyword>
<dbReference type="Pfam" id="PF01810">
    <property type="entry name" value="LysE"/>
    <property type="match status" value="1"/>
</dbReference>
<feature type="transmembrane region" description="Helical" evidence="6">
    <location>
        <begin position="69"/>
        <end position="86"/>
    </location>
</feature>
<dbReference type="AlphaFoldDB" id="A0A542BNE4"/>
<organism evidence="7">
    <name type="scientific">Serratia fonticola</name>
    <dbReference type="NCBI Taxonomy" id="47917"/>
    <lineage>
        <taxon>Bacteria</taxon>
        <taxon>Pseudomonadati</taxon>
        <taxon>Pseudomonadota</taxon>
        <taxon>Gammaproteobacteria</taxon>
        <taxon>Enterobacterales</taxon>
        <taxon>Yersiniaceae</taxon>
        <taxon>Serratia</taxon>
    </lineage>
</organism>
<dbReference type="EMBL" id="VISQ01000001">
    <property type="protein sequence ID" value="TVZ72360.1"/>
    <property type="molecule type" value="Genomic_DNA"/>
</dbReference>
<protein>
    <submittedName>
        <fullName evidence="7">Threonine/homoserine/homoserine lactone efflux protein</fullName>
    </submittedName>
</protein>
<dbReference type="PIRSF" id="PIRSF006324">
    <property type="entry name" value="LeuE"/>
    <property type="match status" value="1"/>
</dbReference>
<dbReference type="OrthoDB" id="581870at2"/>
<dbReference type="PANTHER" id="PTHR30086:SF21">
    <property type="entry name" value="TRANSPORT PROTEIN"/>
    <property type="match status" value="1"/>
</dbReference>